<dbReference type="SUPFAM" id="SSF53822">
    <property type="entry name" value="Periplasmic binding protein-like I"/>
    <property type="match status" value="1"/>
</dbReference>
<evidence type="ECO:0000256" key="1">
    <source>
        <dbReference type="ARBA" id="ARBA00023015"/>
    </source>
</evidence>
<dbReference type="SMART" id="SM00354">
    <property type="entry name" value="HTH_LACI"/>
    <property type="match status" value="1"/>
</dbReference>
<name>A0A4Q9VZP3_9HYPH</name>
<dbReference type="PANTHER" id="PTHR30146:SF155">
    <property type="entry name" value="ALANINE RACEMASE"/>
    <property type="match status" value="1"/>
</dbReference>
<organism evidence="5 6">
    <name type="scientific">Siculibacillus lacustris</name>
    <dbReference type="NCBI Taxonomy" id="1549641"/>
    <lineage>
        <taxon>Bacteria</taxon>
        <taxon>Pseudomonadati</taxon>
        <taxon>Pseudomonadota</taxon>
        <taxon>Alphaproteobacteria</taxon>
        <taxon>Hyphomicrobiales</taxon>
        <taxon>Ancalomicrobiaceae</taxon>
        <taxon>Siculibacillus</taxon>
    </lineage>
</organism>
<accession>A0A4Q9VZP3</accession>
<dbReference type="Pfam" id="PF00356">
    <property type="entry name" value="LacI"/>
    <property type="match status" value="1"/>
</dbReference>
<evidence type="ECO:0000313" key="5">
    <source>
        <dbReference type="EMBL" id="TBW40954.1"/>
    </source>
</evidence>
<dbReference type="PANTHER" id="PTHR30146">
    <property type="entry name" value="LACI-RELATED TRANSCRIPTIONAL REPRESSOR"/>
    <property type="match status" value="1"/>
</dbReference>
<dbReference type="SUPFAM" id="SSF47413">
    <property type="entry name" value="lambda repressor-like DNA-binding domains"/>
    <property type="match status" value="1"/>
</dbReference>
<gene>
    <name evidence="5" type="ORF">EYW49_02015</name>
</gene>
<dbReference type="InterPro" id="IPR000843">
    <property type="entry name" value="HTH_LacI"/>
</dbReference>
<dbReference type="Pfam" id="PF13377">
    <property type="entry name" value="Peripla_BP_3"/>
    <property type="match status" value="1"/>
</dbReference>
<reference evidence="5 6" key="1">
    <citation type="submission" date="2019-02" db="EMBL/GenBank/DDBJ databases">
        <title>Siculibacillus lacustris gen. nov., sp. nov., a new rosette-forming bacterium isolated from a freshwater crater lake (Lake St. Ana, Romania).</title>
        <authorList>
            <person name="Felfoldi T."/>
            <person name="Marton Z."/>
            <person name="Szabo A."/>
            <person name="Mentes A."/>
            <person name="Boka K."/>
            <person name="Marialigeti K."/>
            <person name="Mathe I."/>
            <person name="Koncz M."/>
            <person name="Schumann P."/>
            <person name="Toth E."/>
        </authorList>
    </citation>
    <scope>NUCLEOTIDE SEQUENCE [LARGE SCALE GENOMIC DNA]</scope>
    <source>
        <strain evidence="5 6">SA-279</strain>
    </source>
</reference>
<dbReference type="RefSeq" id="WP_131305438.1">
    <property type="nucleotide sequence ID" value="NZ_SJFN01000002.1"/>
</dbReference>
<dbReference type="AlphaFoldDB" id="A0A4Q9VZP3"/>
<dbReference type="OrthoDB" id="8328706at2"/>
<comment type="caution">
    <text evidence="5">The sequence shown here is derived from an EMBL/GenBank/DDBJ whole genome shotgun (WGS) entry which is preliminary data.</text>
</comment>
<dbReference type="Gene3D" id="3.40.50.2300">
    <property type="match status" value="2"/>
</dbReference>
<keyword evidence="1" id="KW-0805">Transcription regulation</keyword>
<dbReference type="GO" id="GO:0000976">
    <property type="term" value="F:transcription cis-regulatory region binding"/>
    <property type="evidence" value="ECO:0007669"/>
    <property type="project" value="TreeGrafter"/>
</dbReference>
<keyword evidence="2" id="KW-0238">DNA-binding</keyword>
<dbReference type="CDD" id="cd01392">
    <property type="entry name" value="HTH_LacI"/>
    <property type="match status" value="1"/>
</dbReference>
<evidence type="ECO:0000259" key="4">
    <source>
        <dbReference type="PROSITE" id="PS50932"/>
    </source>
</evidence>
<dbReference type="InterPro" id="IPR046335">
    <property type="entry name" value="LacI/GalR-like_sensor"/>
</dbReference>
<dbReference type="Proteomes" id="UP000292781">
    <property type="component" value="Unassembled WGS sequence"/>
</dbReference>
<sequence>MSLRLIATALGLSVTTVSRALSDYADVAEDTKRRVLAEAARIGYVPNAVARRLQKGRTDSIGVVAWLDNLGNSDTMLFDAVAAAWSRLDELELDMVLLGTGLDLERDRADRGPFKRTVRERSVDGILLLRPQIDDWRIDFLRASDFPFVVLGATEQPLPGVITIGPDTDAAAAAVVARLTELGHRAVACISPVARHQYARAHGAALRRRAAAVGLKVVLYEGPPSEDGGAETTQAVLAEPSPPTAFVYLYNRMAHGGLTALYRCGLTPGRDVAVISLGDDALLPHTRPPLTAVRTPVRDMARHGVDVLERMIRRQPPQAIPIWPAELILRDSDGPVAPAR</sequence>
<protein>
    <submittedName>
        <fullName evidence="5">LacI family transcriptional regulator</fullName>
    </submittedName>
</protein>
<dbReference type="GO" id="GO:0003700">
    <property type="term" value="F:DNA-binding transcription factor activity"/>
    <property type="evidence" value="ECO:0007669"/>
    <property type="project" value="TreeGrafter"/>
</dbReference>
<dbReference type="EMBL" id="SJFN01000002">
    <property type="protein sequence ID" value="TBW40954.1"/>
    <property type="molecule type" value="Genomic_DNA"/>
</dbReference>
<evidence type="ECO:0000256" key="2">
    <source>
        <dbReference type="ARBA" id="ARBA00023125"/>
    </source>
</evidence>
<keyword evidence="3" id="KW-0804">Transcription</keyword>
<feature type="domain" description="HTH lacI-type" evidence="4">
    <location>
        <begin position="1"/>
        <end position="55"/>
    </location>
</feature>
<dbReference type="Gene3D" id="1.10.260.40">
    <property type="entry name" value="lambda repressor-like DNA-binding domains"/>
    <property type="match status" value="1"/>
</dbReference>
<dbReference type="PROSITE" id="PS50932">
    <property type="entry name" value="HTH_LACI_2"/>
    <property type="match status" value="1"/>
</dbReference>
<dbReference type="InterPro" id="IPR010982">
    <property type="entry name" value="Lambda_DNA-bd_dom_sf"/>
</dbReference>
<evidence type="ECO:0000313" key="6">
    <source>
        <dbReference type="Proteomes" id="UP000292781"/>
    </source>
</evidence>
<proteinExistence type="predicted"/>
<evidence type="ECO:0000256" key="3">
    <source>
        <dbReference type="ARBA" id="ARBA00023163"/>
    </source>
</evidence>
<keyword evidence="6" id="KW-1185">Reference proteome</keyword>
<dbReference type="InterPro" id="IPR028082">
    <property type="entry name" value="Peripla_BP_I"/>
</dbReference>